<feature type="compositionally biased region" description="Polar residues" evidence="1">
    <location>
        <begin position="393"/>
        <end position="408"/>
    </location>
</feature>
<evidence type="ECO:0000256" key="1">
    <source>
        <dbReference type="SAM" id="MobiDB-lite"/>
    </source>
</evidence>
<accession>G4TT92</accession>
<evidence type="ECO:0000256" key="3">
    <source>
        <dbReference type="SAM" id="SignalP"/>
    </source>
</evidence>
<keyword evidence="2" id="KW-0812">Transmembrane</keyword>
<feature type="transmembrane region" description="Helical" evidence="2">
    <location>
        <begin position="197"/>
        <end position="220"/>
    </location>
</feature>
<feature type="signal peptide" evidence="3">
    <location>
        <begin position="1"/>
        <end position="28"/>
    </location>
</feature>
<evidence type="ECO:0000313" key="4">
    <source>
        <dbReference type="EMBL" id="CCA74535.1"/>
    </source>
</evidence>
<evidence type="ECO:0000256" key="2">
    <source>
        <dbReference type="SAM" id="Phobius"/>
    </source>
</evidence>
<feature type="region of interest" description="Disordered" evidence="1">
    <location>
        <begin position="390"/>
        <end position="454"/>
    </location>
</feature>
<name>G4TT92_SERID</name>
<gene>
    <name evidence="4" type="ORF">PIIN_08487</name>
</gene>
<dbReference type="Gene3D" id="1.20.5.510">
    <property type="entry name" value="Single helix bin"/>
    <property type="match status" value="1"/>
</dbReference>
<reference evidence="4 5" key="1">
    <citation type="journal article" date="2011" name="PLoS Pathog.">
        <title>Endophytic Life Strategies Decoded by Genome and Transcriptome Analyses of the Mutualistic Root Symbiont Piriformospora indica.</title>
        <authorList>
            <person name="Zuccaro A."/>
            <person name="Lahrmann U."/>
            <person name="Guldener U."/>
            <person name="Langen G."/>
            <person name="Pfiffi S."/>
            <person name="Biedenkopf D."/>
            <person name="Wong P."/>
            <person name="Samans B."/>
            <person name="Grimm C."/>
            <person name="Basiewicz M."/>
            <person name="Murat C."/>
            <person name="Martin F."/>
            <person name="Kogel K.H."/>
        </authorList>
    </citation>
    <scope>NUCLEOTIDE SEQUENCE [LARGE SCALE GENOMIC DNA]</scope>
    <source>
        <strain evidence="4 5">DSM 11827</strain>
    </source>
</reference>
<keyword evidence="5" id="KW-1185">Reference proteome</keyword>
<proteinExistence type="predicted"/>
<dbReference type="Proteomes" id="UP000007148">
    <property type="component" value="Unassembled WGS sequence"/>
</dbReference>
<dbReference type="InParanoid" id="G4TT92"/>
<dbReference type="EMBL" id="CAFZ01000324">
    <property type="protein sequence ID" value="CCA74535.1"/>
    <property type="molecule type" value="Genomic_DNA"/>
</dbReference>
<dbReference type="OMA" id="HEKSAYR"/>
<feature type="compositionally biased region" description="Pro residues" evidence="1">
    <location>
        <begin position="443"/>
        <end position="454"/>
    </location>
</feature>
<dbReference type="AlphaFoldDB" id="G4TT92"/>
<comment type="caution">
    <text evidence="4">The sequence shown here is derived from an EMBL/GenBank/DDBJ whole genome shotgun (WGS) entry which is preliminary data.</text>
</comment>
<evidence type="ECO:0000313" key="5">
    <source>
        <dbReference type="Proteomes" id="UP000007148"/>
    </source>
</evidence>
<keyword evidence="2" id="KW-1133">Transmembrane helix</keyword>
<dbReference type="eggNOG" id="ENOG502SP6Y">
    <property type="taxonomic scope" value="Eukaryota"/>
</dbReference>
<sequence length="454" mass="48923">MARWQRPSYQALSLLVLGLYVTPRHVCAGNITVDDANSDLQFSTEWRIGQTCGNICHLHPDLNFAYGRTWHDATRNAGDRPVTVNYTFKGTDLYVYGIMSNVVMDNTVSNVNLILKIDDADVASFAFQPLDLNSYQYNTSVFAVHDLSDESHRMSVVLQPNSQFSFDYLIYTTGGGNSLQTPVSNSSGSSPSNNTPVIAGAVAGGVVLLLILAAIAFFFMRRRRRIAVIKETVPPTPAFIVNPYPSTGGSSHLLQPNPTQLNGHSYQNSQGMESGYTTSEANAYSGIESPSMGRGQAHLSMQSPDPTLQGGIGAVTSPGYISSGKSVLRQQQQRYVGDRIYSPSTYTEITEGSSGDHASPPTRHGGAIGGATPLLSGARPLERERVYLEPRTAGSSEPSAYTIPTEQPTPGLHEKSAYRGLAPVRSSRGEDDAATTRRASTVIPPPPYYAGPPQ</sequence>
<dbReference type="OrthoDB" id="2758521at2759"/>
<dbReference type="HOGENOM" id="CLU_602850_0_0_1"/>
<keyword evidence="3" id="KW-0732">Signal</keyword>
<dbReference type="CDD" id="cd12087">
    <property type="entry name" value="TM_EGFR-like"/>
    <property type="match status" value="1"/>
</dbReference>
<dbReference type="STRING" id="1109443.G4TT92"/>
<protein>
    <submittedName>
        <fullName evidence="4">Uncharacterized protein</fullName>
    </submittedName>
</protein>
<feature type="region of interest" description="Disordered" evidence="1">
    <location>
        <begin position="346"/>
        <end position="377"/>
    </location>
</feature>
<organism evidence="4 5">
    <name type="scientific">Serendipita indica (strain DSM 11827)</name>
    <name type="common">Root endophyte fungus</name>
    <name type="synonym">Piriformospora indica</name>
    <dbReference type="NCBI Taxonomy" id="1109443"/>
    <lineage>
        <taxon>Eukaryota</taxon>
        <taxon>Fungi</taxon>
        <taxon>Dikarya</taxon>
        <taxon>Basidiomycota</taxon>
        <taxon>Agaricomycotina</taxon>
        <taxon>Agaricomycetes</taxon>
        <taxon>Sebacinales</taxon>
        <taxon>Serendipitaceae</taxon>
        <taxon>Serendipita</taxon>
    </lineage>
</organism>
<feature type="chain" id="PRO_5003469127" evidence="3">
    <location>
        <begin position="29"/>
        <end position="454"/>
    </location>
</feature>
<keyword evidence="2" id="KW-0472">Membrane</keyword>